<reference evidence="2 3" key="1">
    <citation type="journal article" date="2023" name="Arcadia Sci">
        <title>De novo assembly of a long-read Amblyomma americanum tick genome.</title>
        <authorList>
            <person name="Chou S."/>
            <person name="Poskanzer K.E."/>
            <person name="Rollins M."/>
            <person name="Thuy-Boun P.S."/>
        </authorList>
    </citation>
    <scope>NUCLEOTIDE SEQUENCE [LARGE SCALE GENOMIC DNA]</scope>
    <source>
        <strain evidence="2">F_SG_1</strain>
        <tissue evidence="2">Salivary glands</tissue>
    </source>
</reference>
<comment type="caution">
    <text evidence="2">The sequence shown here is derived from an EMBL/GenBank/DDBJ whole genome shotgun (WGS) entry which is preliminary data.</text>
</comment>
<sequence length="213" mass="22946">GAPVSRQAHALLDVDGNGGGLGQQHSDLLPCLRYVGVSRDYRPVYSAACRRGSGGCLGDCRMGNVSRWHNEKLPSQVTSAAISMGQQSRRLELPRGAARNQSSTVPAIPSFASQAPRERPGNGRPCPAVEPALQEVWCFVEGGCFGLPSGSCIARCRRQWRGPRAAAQRAPAVPSSRGCEPGHRPTSQQRRDHIGLRARERTTPALQRTTCRS</sequence>
<evidence type="ECO:0000313" key="2">
    <source>
        <dbReference type="EMBL" id="KAK8759634.1"/>
    </source>
</evidence>
<gene>
    <name evidence="2" type="ORF">V5799_002734</name>
</gene>
<dbReference type="EMBL" id="JARKHS020032795">
    <property type="protein sequence ID" value="KAK8759634.1"/>
    <property type="molecule type" value="Genomic_DNA"/>
</dbReference>
<feature type="region of interest" description="Disordered" evidence="1">
    <location>
        <begin position="97"/>
        <end position="124"/>
    </location>
</feature>
<feature type="compositionally biased region" description="Low complexity" evidence="1">
    <location>
        <begin position="163"/>
        <end position="172"/>
    </location>
</feature>
<feature type="region of interest" description="Disordered" evidence="1">
    <location>
        <begin position="163"/>
        <end position="213"/>
    </location>
</feature>
<feature type="compositionally biased region" description="Polar residues" evidence="1">
    <location>
        <begin position="204"/>
        <end position="213"/>
    </location>
</feature>
<name>A0AAQ4DAZ4_AMBAM</name>
<dbReference type="Proteomes" id="UP001321473">
    <property type="component" value="Unassembled WGS sequence"/>
</dbReference>
<accession>A0AAQ4DAZ4</accession>
<organism evidence="2 3">
    <name type="scientific">Amblyomma americanum</name>
    <name type="common">Lone star tick</name>
    <dbReference type="NCBI Taxonomy" id="6943"/>
    <lineage>
        <taxon>Eukaryota</taxon>
        <taxon>Metazoa</taxon>
        <taxon>Ecdysozoa</taxon>
        <taxon>Arthropoda</taxon>
        <taxon>Chelicerata</taxon>
        <taxon>Arachnida</taxon>
        <taxon>Acari</taxon>
        <taxon>Parasitiformes</taxon>
        <taxon>Ixodida</taxon>
        <taxon>Ixodoidea</taxon>
        <taxon>Ixodidae</taxon>
        <taxon>Amblyomminae</taxon>
        <taxon>Amblyomma</taxon>
    </lineage>
</organism>
<feature type="compositionally biased region" description="Basic and acidic residues" evidence="1">
    <location>
        <begin position="189"/>
        <end position="202"/>
    </location>
</feature>
<proteinExistence type="predicted"/>
<feature type="non-terminal residue" evidence="2">
    <location>
        <position position="1"/>
    </location>
</feature>
<dbReference type="AlphaFoldDB" id="A0AAQ4DAZ4"/>
<protein>
    <submittedName>
        <fullName evidence="2">Uncharacterized protein</fullName>
    </submittedName>
</protein>
<evidence type="ECO:0000313" key="3">
    <source>
        <dbReference type="Proteomes" id="UP001321473"/>
    </source>
</evidence>
<keyword evidence="3" id="KW-1185">Reference proteome</keyword>
<evidence type="ECO:0000256" key="1">
    <source>
        <dbReference type="SAM" id="MobiDB-lite"/>
    </source>
</evidence>